<protein>
    <submittedName>
        <fullName evidence="1">Uncharacterized protein</fullName>
    </submittedName>
</protein>
<comment type="caution">
    <text evidence="1">The sequence shown here is derived from an EMBL/GenBank/DDBJ whole genome shotgun (WGS) entry which is preliminary data.</text>
</comment>
<sequence length="74" mass="8832">ILLSIYAVPARWWEEHCSWLYTGLAIQIAPDLNPHILPPKKPITEQQELEMLNRTRIWLICFNINRHSLASRRR</sequence>
<name>A0ACC0U4L1_9AGAM</name>
<accession>A0ACC0U4L1</accession>
<feature type="non-terminal residue" evidence="1">
    <location>
        <position position="1"/>
    </location>
</feature>
<evidence type="ECO:0000313" key="1">
    <source>
        <dbReference type="EMBL" id="KAI9460101.1"/>
    </source>
</evidence>
<gene>
    <name evidence="1" type="ORF">F5148DRAFT_983349</name>
</gene>
<dbReference type="Proteomes" id="UP001207468">
    <property type="component" value="Unassembled WGS sequence"/>
</dbReference>
<keyword evidence="2" id="KW-1185">Reference proteome</keyword>
<proteinExistence type="predicted"/>
<organism evidence="1 2">
    <name type="scientific">Russula earlei</name>
    <dbReference type="NCBI Taxonomy" id="71964"/>
    <lineage>
        <taxon>Eukaryota</taxon>
        <taxon>Fungi</taxon>
        <taxon>Dikarya</taxon>
        <taxon>Basidiomycota</taxon>
        <taxon>Agaricomycotina</taxon>
        <taxon>Agaricomycetes</taxon>
        <taxon>Russulales</taxon>
        <taxon>Russulaceae</taxon>
        <taxon>Russula</taxon>
    </lineage>
</organism>
<reference evidence="1" key="1">
    <citation type="submission" date="2021-03" db="EMBL/GenBank/DDBJ databases">
        <title>Evolutionary priming and transition to the ectomycorrhizal habit in an iconic lineage of mushroom-forming fungi: is preadaptation a requirement?</title>
        <authorList>
            <consortium name="DOE Joint Genome Institute"/>
            <person name="Looney B.P."/>
            <person name="Miyauchi S."/>
            <person name="Morin E."/>
            <person name="Drula E."/>
            <person name="Courty P.E."/>
            <person name="Chicoki N."/>
            <person name="Fauchery L."/>
            <person name="Kohler A."/>
            <person name="Kuo A."/>
            <person name="LaButti K."/>
            <person name="Pangilinan J."/>
            <person name="Lipzen A."/>
            <person name="Riley R."/>
            <person name="Andreopoulos W."/>
            <person name="He G."/>
            <person name="Johnson J."/>
            <person name="Barry K.W."/>
            <person name="Grigoriev I.V."/>
            <person name="Nagy L."/>
            <person name="Hibbett D."/>
            <person name="Henrissat B."/>
            <person name="Matheny P.B."/>
            <person name="Labbe J."/>
            <person name="Martin A.F."/>
        </authorList>
    </citation>
    <scope>NUCLEOTIDE SEQUENCE</scope>
    <source>
        <strain evidence="1">BPL698</strain>
    </source>
</reference>
<dbReference type="EMBL" id="JAGFNK010000191">
    <property type="protein sequence ID" value="KAI9460101.1"/>
    <property type="molecule type" value="Genomic_DNA"/>
</dbReference>
<evidence type="ECO:0000313" key="2">
    <source>
        <dbReference type="Proteomes" id="UP001207468"/>
    </source>
</evidence>